<evidence type="ECO:0000313" key="18">
    <source>
        <dbReference type="Proteomes" id="UP000694391"/>
    </source>
</evidence>
<keyword evidence="10 14" id="KW-1015">Disulfide bond</keyword>
<dbReference type="Gene3D" id="2.10.25.10">
    <property type="entry name" value="Laminin"/>
    <property type="match status" value="9"/>
</dbReference>
<dbReference type="InterPro" id="IPR052071">
    <property type="entry name" value="SCUB_EGF-like_domain"/>
</dbReference>
<dbReference type="FunFam" id="2.10.50.10:FF:000022">
    <property type="entry name" value="Signal peptide, CUB domain and EGF-like domain-containing 1"/>
    <property type="match status" value="1"/>
</dbReference>
<dbReference type="GO" id="GO:0005615">
    <property type="term" value="C:extracellular space"/>
    <property type="evidence" value="ECO:0007669"/>
    <property type="project" value="TreeGrafter"/>
</dbReference>
<dbReference type="InterPro" id="IPR001881">
    <property type="entry name" value="EGF-like_Ca-bd_dom"/>
</dbReference>
<dbReference type="Pfam" id="PF12662">
    <property type="entry name" value="cEGF"/>
    <property type="match status" value="1"/>
</dbReference>
<dbReference type="GO" id="GO:0007165">
    <property type="term" value="P:signal transduction"/>
    <property type="evidence" value="ECO:0007669"/>
    <property type="project" value="TreeGrafter"/>
</dbReference>
<dbReference type="PROSITE" id="PS01180">
    <property type="entry name" value="CUB"/>
    <property type="match status" value="1"/>
</dbReference>
<evidence type="ECO:0000256" key="4">
    <source>
        <dbReference type="ARBA" id="ARBA00022525"/>
    </source>
</evidence>
<dbReference type="InterPro" id="IPR000742">
    <property type="entry name" value="EGF"/>
</dbReference>
<evidence type="ECO:0000256" key="5">
    <source>
        <dbReference type="ARBA" id="ARBA00022536"/>
    </source>
</evidence>
<evidence type="ECO:0000256" key="9">
    <source>
        <dbReference type="ARBA" id="ARBA00023136"/>
    </source>
</evidence>
<feature type="domain" description="CUB" evidence="15">
    <location>
        <begin position="749"/>
        <end position="861"/>
    </location>
</feature>
<dbReference type="Pfam" id="PF00431">
    <property type="entry name" value="CUB"/>
    <property type="match status" value="1"/>
</dbReference>
<keyword evidence="18" id="KW-1185">Reference proteome</keyword>
<evidence type="ECO:0000256" key="8">
    <source>
        <dbReference type="ARBA" id="ARBA00022837"/>
    </source>
</evidence>
<feature type="disulfide bond" evidence="14">
    <location>
        <begin position="331"/>
        <end position="341"/>
    </location>
</feature>
<dbReference type="FunFam" id="2.10.25.10:FF:000032">
    <property type="entry name" value="signal peptide, CUB and EGF-like domain-containing protein 2 isoform X1"/>
    <property type="match status" value="1"/>
</dbReference>
<dbReference type="SUPFAM" id="SSF49854">
    <property type="entry name" value="Spermadhesin, CUB domain"/>
    <property type="match status" value="1"/>
</dbReference>
<dbReference type="InterPro" id="IPR009030">
    <property type="entry name" value="Growth_fac_rcpt_cys_sf"/>
</dbReference>
<reference evidence="17" key="2">
    <citation type="submission" date="2025-09" db="UniProtKB">
        <authorList>
            <consortium name="Ensembl"/>
        </authorList>
    </citation>
    <scope>IDENTIFICATION</scope>
</reference>
<keyword evidence="4" id="KW-0964">Secreted</keyword>
<dbReference type="GO" id="GO:0005509">
    <property type="term" value="F:calcium ion binding"/>
    <property type="evidence" value="ECO:0007669"/>
    <property type="project" value="InterPro"/>
</dbReference>
<dbReference type="Ensembl" id="ENSCAFT00020015019.1">
    <property type="protein sequence ID" value="ENSCAFP00020013010.1"/>
    <property type="gene ID" value="ENSCAFG00020009801.1"/>
</dbReference>
<dbReference type="GeneTree" id="ENSGT00940000153185"/>
<dbReference type="Pfam" id="PF07645">
    <property type="entry name" value="EGF_CA"/>
    <property type="match status" value="2"/>
</dbReference>
<dbReference type="InterPro" id="IPR024731">
    <property type="entry name" value="NELL2-like_EGF"/>
</dbReference>
<keyword evidence="5 14" id="KW-0245">EGF-like domain</keyword>
<evidence type="ECO:0000256" key="13">
    <source>
        <dbReference type="ARBA" id="ARBA00067369"/>
    </source>
</evidence>
<keyword evidence="11" id="KW-0325">Glycoprotein</keyword>
<keyword evidence="3" id="KW-1003">Cell membrane</keyword>
<evidence type="ECO:0000256" key="12">
    <source>
        <dbReference type="ARBA" id="ARBA00054446"/>
    </source>
</evidence>
<dbReference type="FunFam" id="2.10.25.10:FF:000028">
    <property type="entry name" value="Signal peptide, CUB domain and EGF-like domain-containing 2"/>
    <property type="match status" value="1"/>
</dbReference>
<dbReference type="AlphaFoldDB" id="A0A8C0KCV1"/>
<evidence type="ECO:0000256" key="14">
    <source>
        <dbReference type="PROSITE-ProRule" id="PRU00076"/>
    </source>
</evidence>
<reference evidence="17" key="1">
    <citation type="submission" date="2025-08" db="UniProtKB">
        <authorList>
            <consortium name="Ensembl"/>
        </authorList>
    </citation>
    <scope>IDENTIFICATION</scope>
</reference>
<comment type="caution">
    <text evidence="14">Lacks conserved residue(s) required for the propagation of feature annotation.</text>
</comment>
<dbReference type="SUPFAM" id="SSF57184">
    <property type="entry name" value="Growth factor receptor domain"/>
    <property type="match status" value="4"/>
</dbReference>
<evidence type="ECO:0000259" key="16">
    <source>
        <dbReference type="PROSITE" id="PS50026"/>
    </source>
</evidence>
<dbReference type="InterPro" id="IPR011641">
    <property type="entry name" value="Tyr-kin_ephrin_A/B_rcpt-like"/>
</dbReference>
<dbReference type="PROSITE" id="PS01187">
    <property type="entry name" value="EGF_CA"/>
    <property type="match status" value="2"/>
</dbReference>
<dbReference type="Proteomes" id="UP000694391">
    <property type="component" value="Unplaced"/>
</dbReference>
<dbReference type="FunFam" id="2.10.50.10:FF:000006">
    <property type="entry name" value="Signal peptide, CUB domain and EGF like domain containing 3"/>
    <property type="match status" value="1"/>
</dbReference>
<dbReference type="InterPro" id="IPR026823">
    <property type="entry name" value="cEGF"/>
</dbReference>
<keyword evidence="6" id="KW-0732">Signal</keyword>
<dbReference type="FunFam" id="2.10.25.10:FF:000035">
    <property type="entry name" value="Signal peptide, CUB domain and EGF-like domain-containing 2"/>
    <property type="match status" value="1"/>
</dbReference>
<dbReference type="FunFam" id="2.10.25.10:FF:000008">
    <property type="entry name" value="Signal peptide, CUB domain, EGF-like 2"/>
    <property type="match status" value="2"/>
</dbReference>
<dbReference type="FunFam" id="2.10.50.10:FF:000024">
    <property type="entry name" value="signal peptide, CUB and EGF-like domain-containing protein 1"/>
    <property type="match status" value="1"/>
</dbReference>
<dbReference type="GO" id="GO:0009986">
    <property type="term" value="C:cell surface"/>
    <property type="evidence" value="ECO:0007669"/>
    <property type="project" value="TreeGrafter"/>
</dbReference>
<dbReference type="InterPro" id="IPR000859">
    <property type="entry name" value="CUB_dom"/>
</dbReference>
<dbReference type="PANTHER" id="PTHR24046">
    <property type="entry name" value="SIGNAL PEPTIDE, CUB AND EGF-LIKE DOMAIN-CONTAINING"/>
    <property type="match status" value="1"/>
</dbReference>
<evidence type="ECO:0000256" key="3">
    <source>
        <dbReference type="ARBA" id="ARBA00022475"/>
    </source>
</evidence>
<dbReference type="Pfam" id="PF12947">
    <property type="entry name" value="EGF_3"/>
    <property type="match status" value="1"/>
</dbReference>
<comment type="function">
    <text evidence="12">Could function as an adhesive molecule and its matrix bound and soluble fragments may play a critical role in vascular biology.</text>
</comment>
<dbReference type="Pfam" id="PF14670">
    <property type="entry name" value="FXa_inhibition"/>
    <property type="match status" value="3"/>
</dbReference>
<dbReference type="GO" id="GO:0005886">
    <property type="term" value="C:plasma membrane"/>
    <property type="evidence" value="ECO:0007669"/>
    <property type="project" value="UniProtKB-SubCell"/>
</dbReference>
<keyword evidence="8" id="KW-0106">Calcium</keyword>
<dbReference type="SMART" id="SM00179">
    <property type="entry name" value="EGF_CA"/>
    <property type="match status" value="7"/>
</dbReference>
<sequence length="939" mass="103583">EAFLAVHHYLPPRPHLTSCFPHSPGPVDVDECSEGTDDCHIDAICQNTPKSYKCLCKPGYKGEGRQCEDIDECENDYYNGGCVHECINIPGNYRCTCFDGFMLAHDGHNCLDVDECQDNNGGCQQICVNAMGSYECQCHSGFFLSDNQHTCIHRSNGEFNQASDVFGMNCMNKDHGCAHICRETPKGGVACDCRPGFDLAQNQKDCTLTCNYGNGGCQHSCEDTDTGPMCGCHQKYALHSDGRTCIETCAVNNGGCDRTCRDTATGVRCSCPVGFTLQPDGKTCKDINECLTNNGGCDHFCRNTVGSFECGCRKGYKLLTDERTCQDIDECSFERTCDHICINSPGSFQCLCHRGYTLYGTTHCGDVDECSMNNGSCDQGCINTRGSYECVCPPGRRLHWNQKDCVGECTPSVAPKPHQPPAPRRGLHLGVFGLSPGVPAPIRQKARFKIRDAKCHLRPHSREPWSLLCPENCHLTFVTLKCDSSKKRRRGRKSPSKEVTHITAEFEVEIKMEEASGADCMRKRAEQSLQAAIKTLRKSIGRQHFSIQVAGTEYAMAQWPAKALEGQGACGTGQVLQDGKCVACGPGTHFSGEPGQCVPCVPGTYQDRDGQLSCTPCPSSDGLGLTGARNVSECGGQCSPGFFSQDGFRPCQACPVGTYQPEPGRTGCFSCGGGLLTKHEGTVSFQDCETKVHCSPGHHYNTTTHRCIRCPIGTYQPEFGQNHCITCPGNTSTDFDGSTNVTHCKNQHCGGELGDYTGYIESPNYPGDYPANAECVWHISPPPKRRILIVVPEIFLPVEDECGDVLVMRKSASPASITTYETCQTYERPIAFTSRSRKLWIQFKSNEGNSGKGFQVPYVTYDEDYQQLIEDIVRDGRLYASENHQEILKDKKLIKALFDVLAHPQNYFKYTAQESKEMFPRSFIKLLRSKVSRFLRPYK</sequence>
<dbReference type="Gene3D" id="2.60.120.290">
    <property type="entry name" value="Spermadhesin, CUB domain"/>
    <property type="match status" value="1"/>
</dbReference>
<dbReference type="InterPro" id="IPR049883">
    <property type="entry name" value="NOTCH1_EGF-like"/>
</dbReference>
<proteinExistence type="predicted"/>
<evidence type="ECO:0000256" key="1">
    <source>
        <dbReference type="ARBA" id="ARBA00004202"/>
    </source>
</evidence>
<comment type="subcellular location">
    <subcellularLocation>
        <location evidence="1">Cell membrane</location>
        <topology evidence="1">Peripheral membrane protein</topology>
    </subcellularLocation>
    <subcellularLocation>
        <location evidence="2">Secreted</location>
    </subcellularLocation>
</comment>
<accession>A0A8C0KCV1</accession>
<name>A0A8C0KCV1_CANLU</name>
<dbReference type="FunFam" id="2.10.25.10:FF:000124">
    <property type="entry name" value="Signal peptide, CUB domain and EGF-like domain-containing 3"/>
    <property type="match status" value="1"/>
</dbReference>
<keyword evidence="9" id="KW-0472">Membrane</keyword>
<evidence type="ECO:0000256" key="10">
    <source>
        <dbReference type="ARBA" id="ARBA00023157"/>
    </source>
</evidence>
<keyword evidence="7" id="KW-0677">Repeat</keyword>
<dbReference type="InterPro" id="IPR018097">
    <property type="entry name" value="EGF_Ca-bd_CS"/>
</dbReference>
<dbReference type="PROSITE" id="PS50026">
    <property type="entry name" value="EGF_3"/>
    <property type="match status" value="2"/>
</dbReference>
<dbReference type="FunFam" id="2.60.120.290:FF:000002">
    <property type="entry name" value="Signal peptide, CUB domain and EGF-like domain-containing 2"/>
    <property type="match status" value="1"/>
</dbReference>
<evidence type="ECO:0000313" key="17">
    <source>
        <dbReference type="Ensembl" id="ENSCAFP00020013010.1"/>
    </source>
</evidence>
<gene>
    <name evidence="17" type="primary">SCUBE1</name>
</gene>
<dbReference type="SMART" id="SM01411">
    <property type="entry name" value="Ephrin_rec_like"/>
    <property type="match status" value="3"/>
</dbReference>
<dbReference type="SMART" id="SM00181">
    <property type="entry name" value="EGF"/>
    <property type="match status" value="10"/>
</dbReference>
<dbReference type="CDD" id="cd00041">
    <property type="entry name" value="CUB"/>
    <property type="match status" value="1"/>
</dbReference>
<dbReference type="PROSITE" id="PS00010">
    <property type="entry name" value="ASX_HYDROXYL"/>
    <property type="match status" value="6"/>
</dbReference>
<dbReference type="PROSITE" id="PS01186">
    <property type="entry name" value="EGF_2"/>
    <property type="match status" value="4"/>
</dbReference>
<dbReference type="Pfam" id="PF07699">
    <property type="entry name" value="Ephrin_rec_like"/>
    <property type="match status" value="3"/>
</dbReference>
<dbReference type="FunFam" id="2.10.25.10:FF:000161">
    <property type="entry name" value="Signal peptide, CUB domain and EGF-like domain-containing 3"/>
    <property type="match status" value="1"/>
</dbReference>
<organism evidence="17 18">
    <name type="scientific">Canis lupus dingo</name>
    <name type="common">dingo</name>
    <dbReference type="NCBI Taxonomy" id="286419"/>
    <lineage>
        <taxon>Eukaryota</taxon>
        <taxon>Metazoa</taxon>
        <taxon>Chordata</taxon>
        <taxon>Craniata</taxon>
        <taxon>Vertebrata</taxon>
        <taxon>Euteleostomi</taxon>
        <taxon>Mammalia</taxon>
        <taxon>Eutheria</taxon>
        <taxon>Laurasiatheria</taxon>
        <taxon>Carnivora</taxon>
        <taxon>Caniformia</taxon>
        <taxon>Canidae</taxon>
        <taxon>Canis</taxon>
    </lineage>
</organism>
<dbReference type="InterPro" id="IPR000152">
    <property type="entry name" value="EGF-type_Asp/Asn_hydroxyl_site"/>
</dbReference>
<feature type="domain" description="EGF-like" evidence="16">
    <location>
        <begin position="28"/>
        <end position="68"/>
    </location>
</feature>
<dbReference type="FunFam" id="2.10.25.10:FF:000030">
    <property type="entry name" value="Signal peptide, CUB domain and EGF-like domain-containing 2"/>
    <property type="match status" value="1"/>
</dbReference>
<evidence type="ECO:0000256" key="2">
    <source>
        <dbReference type="ARBA" id="ARBA00004613"/>
    </source>
</evidence>
<evidence type="ECO:0000256" key="7">
    <source>
        <dbReference type="ARBA" id="ARBA00022737"/>
    </source>
</evidence>
<evidence type="ECO:0000256" key="11">
    <source>
        <dbReference type="ARBA" id="ARBA00023180"/>
    </source>
</evidence>
<dbReference type="CDD" id="cd00054">
    <property type="entry name" value="EGF_CA"/>
    <property type="match status" value="2"/>
</dbReference>
<protein>
    <recommendedName>
        <fullName evidence="13">Signal peptide, CUB and EGF-like domain-containing protein 1</fullName>
    </recommendedName>
</protein>
<evidence type="ECO:0000259" key="15">
    <source>
        <dbReference type="PROSITE" id="PS01180"/>
    </source>
</evidence>
<dbReference type="InterPro" id="IPR035914">
    <property type="entry name" value="Sperma_CUB_dom_sf"/>
</dbReference>
<evidence type="ECO:0000256" key="6">
    <source>
        <dbReference type="ARBA" id="ARBA00022729"/>
    </source>
</evidence>
<dbReference type="FunFam" id="2.10.25.10:FF:000110">
    <property type="entry name" value="Signal peptide, CUB domain and EGF-like domain-containing 1"/>
    <property type="match status" value="1"/>
</dbReference>
<dbReference type="Gene3D" id="2.10.50.10">
    <property type="entry name" value="Tumor Necrosis Factor Receptor, subunit A, domain 2"/>
    <property type="match status" value="3"/>
</dbReference>
<feature type="domain" description="EGF-like" evidence="16">
    <location>
        <begin position="327"/>
        <end position="365"/>
    </location>
</feature>
<dbReference type="PANTHER" id="PTHR24046:SF4">
    <property type="entry name" value="SIGNAL PEPTIDE, CUB AND EGF-LIKE DOMAIN-CONTAINING PROTEIN 1"/>
    <property type="match status" value="1"/>
</dbReference>
<dbReference type="SMART" id="SM00042">
    <property type="entry name" value="CUB"/>
    <property type="match status" value="1"/>
</dbReference>